<evidence type="ECO:0000256" key="4">
    <source>
        <dbReference type="PROSITE-ProRule" id="PRU00284"/>
    </source>
</evidence>
<comment type="subcellular location">
    <subcellularLocation>
        <location evidence="1">Membrane</location>
    </subcellularLocation>
</comment>
<keyword evidence="5" id="KW-1133">Transmembrane helix</keyword>
<keyword evidence="5" id="KW-0812">Transmembrane</keyword>
<dbReference type="GO" id="GO:0016020">
    <property type="term" value="C:membrane"/>
    <property type="evidence" value="ECO:0007669"/>
    <property type="project" value="UniProtKB-SubCell"/>
</dbReference>
<evidence type="ECO:0000256" key="3">
    <source>
        <dbReference type="ARBA" id="ARBA00029447"/>
    </source>
</evidence>
<feature type="domain" description="HAMP" evidence="7">
    <location>
        <begin position="213"/>
        <end position="265"/>
    </location>
</feature>
<dbReference type="SUPFAM" id="SSF58104">
    <property type="entry name" value="Methyl-accepting chemotaxis protein (MCP) signaling domain"/>
    <property type="match status" value="1"/>
</dbReference>
<organism evidence="8 9">
    <name type="scientific">Photobacterium frigidiphilum</name>
    <dbReference type="NCBI Taxonomy" id="264736"/>
    <lineage>
        <taxon>Bacteria</taxon>
        <taxon>Pseudomonadati</taxon>
        <taxon>Pseudomonadota</taxon>
        <taxon>Gammaproteobacteria</taxon>
        <taxon>Vibrionales</taxon>
        <taxon>Vibrionaceae</taxon>
        <taxon>Photobacterium</taxon>
    </lineage>
</organism>
<dbReference type="PRINTS" id="PR00260">
    <property type="entry name" value="CHEMTRNSDUCR"/>
</dbReference>
<proteinExistence type="inferred from homology"/>
<dbReference type="RefSeq" id="WP_107242510.1">
    <property type="nucleotide sequence ID" value="NZ_PYMJ01000007.1"/>
</dbReference>
<keyword evidence="9" id="KW-1185">Reference proteome</keyword>
<feature type="domain" description="Methyl-accepting transducer" evidence="6">
    <location>
        <begin position="270"/>
        <end position="506"/>
    </location>
</feature>
<reference evidence="8 9" key="1">
    <citation type="submission" date="2018-01" db="EMBL/GenBank/DDBJ databases">
        <title>Whole genome sequencing of Histamine producing bacteria.</title>
        <authorList>
            <person name="Butler K."/>
        </authorList>
    </citation>
    <scope>NUCLEOTIDE SEQUENCE [LARGE SCALE GENOMIC DNA]</scope>
    <source>
        <strain evidence="8 9">JCM 12947</strain>
    </source>
</reference>
<accession>A0A2T3JJS7</accession>
<protein>
    <submittedName>
        <fullName evidence="8">Methyl-accepting chemotaxis protein</fullName>
    </submittedName>
</protein>
<dbReference type="Pfam" id="PF00015">
    <property type="entry name" value="MCPsignal"/>
    <property type="match status" value="1"/>
</dbReference>
<dbReference type="InterPro" id="IPR004090">
    <property type="entry name" value="Chemotax_Me-accpt_rcpt"/>
</dbReference>
<dbReference type="OrthoDB" id="2489132at2"/>
<evidence type="ECO:0000313" key="9">
    <source>
        <dbReference type="Proteomes" id="UP000240987"/>
    </source>
</evidence>
<dbReference type="PROSITE" id="PS50111">
    <property type="entry name" value="CHEMOTAXIS_TRANSDUC_2"/>
    <property type="match status" value="1"/>
</dbReference>
<dbReference type="InterPro" id="IPR004089">
    <property type="entry name" value="MCPsignal_dom"/>
</dbReference>
<dbReference type="Gene3D" id="6.10.340.10">
    <property type="match status" value="1"/>
</dbReference>
<comment type="similarity">
    <text evidence="3">Belongs to the methyl-accepting chemotaxis (MCP) protein family.</text>
</comment>
<evidence type="ECO:0000256" key="2">
    <source>
        <dbReference type="ARBA" id="ARBA00023224"/>
    </source>
</evidence>
<dbReference type="SMART" id="SM00304">
    <property type="entry name" value="HAMP"/>
    <property type="match status" value="1"/>
</dbReference>
<dbReference type="GO" id="GO:0007165">
    <property type="term" value="P:signal transduction"/>
    <property type="evidence" value="ECO:0007669"/>
    <property type="project" value="UniProtKB-KW"/>
</dbReference>
<gene>
    <name evidence="8" type="ORF">C9J12_09670</name>
</gene>
<evidence type="ECO:0000313" key="8">
    <source>
        <dbReference type="EMBL" id="PSU49239.1"/>
    </source>
</evidence>
<dbReference type="EMBL" id="PYMJ01000007">
    <property type="protein sequence ID" value="PSU49239.1"/>
    <property type="molecule type" value="Genomic_DNA"/>
</dbReference>
<dbReference type="InterPro" id="IPR003660">
    <property type="entry name" value="HAMP_dom"/>
</dbReference>
<keyword evidence="2 4" id="KW-0807">Transducer</keyword>
<dbReference type="PANTHER" id="PTHR32089:SF112">
    <property type="entry name" value="LYSOZYME-LIKE PROTEIN-RELATED"/>
    <property type="match status" value="1"/>
</dbReference>
<comment type="caution">
    <text evidence="8">The sequence shown here is derived from an EMBL/GenBank/DDBJ whole genome shotgun (WGS) entry which is preliminary data.</text>
</comment>
<evidence type="ECO:0000259" key="7">
    <source>
        <dbReference type="PROSITE" id="PS50885"/>
    </source>
</evidence>
<keyword evidence="5" id="KW-0472">Membrane</keyword>
<dbReference type="AlphaFoldDB" id="A0A2T3JJS7"/>
<dbReference type="GO" id="GO:0004888">
    <property type="term" value="F:transmembrane signaling receptor activity"/>
    <property type="evidence" value="ECO:0007669"/>
    <property type="project" value="InterPro"/>
</dbReference>
<feature type="transmembrane region" description="Helical" evidence="5">
    <location>
        <begin position="12"/>
        <end position="30"/>
    </location>
</feature>
<dbReference type="CDD" id="cd11386">
    <property type="entry name" value="MCP_signal"/>
    <property type="match status" value="1"/>
</dbReference>
<dbReference type="PANTHER" id="PTHR32089">
    <property type="entry name" value="METHYL-ACCEPTING CHEMOTAXIS PROTEIN MCPB"/>
    <property type="match status" value="1"/>
</dbReference>
<dbReference type="GO" id="GO:0006935">
    <property type="term" value="P:chemotaxis"/>
    <property type="evidence" value="ECO:0007669"/>
    <property type="project" value="InterPro"/>
</dbReference>
<dbReference type="PROSITE" id="PS50885">
    <property type="entry name" value="HAMP"/>
    <property type="match status" value="1"/>
</dbReference>
<dbReference type="Pfam" id="PF00672">
    <property type="entry name" value="HAMP"/>
    <property type="match status" value="1"/>
</dbReference>
<name>A0A2T3JJS7_9GAMM</name>
<dbReference type="FunFam" id="1.10.287.950:FF:000001">
    <property type="entry name" value="Methyl-accepting chemotaxis sensory transducer"/>
    <property type="match status" value="1"/>
</dbReference>
<dbReference type="SMART" id="SM00283">
    <property type="entry name" value="MA"/>
    <property type="match status" value="1"/>
</dbReference>
<feature type="transmembrane region" description="Helical" evidence="5">
    <location>
        <begin position="191"/>
        <end position="211"/>
    </location>
</feature>
<evidence type="ECO:0000259" key="6">
    <source>
        <dbReference type="PROSITE" id="PS50111"/>
    </source>
</evidence>
<dbReference type="Gene3D" id="1.10.287.950">
    <property type="entry name" value="Methyl-accepting chemotaxis protein"/>
    <property type="match status" value="1"/>
</dbReference>
<dbReference type="Proteomes" id="UP000240987">
    <property type="component" value="Unassembled WGS sequence"/>
</dbReference>
<evidence type="ECO:0000256" key="5">
    <source>
        <dbReference type="SAM" id="Phobius"/>
    </source>
</evidence>
<evidence type="ECO:0000256" key="1">
    <source>
        <dbReference type="ARBA" id="ARBA00004370"/>
    </source>
</evidence>
<sequence>MNINNLTIRTKFYLLIGVILSIFAISLLFIKSANDRIANNFNQFYTQNFAVSLLFEEVKDTQTEIMLNVRGLQIAYLLNLSNQVDGYVSSINKNMADTPQLLNALSKDFAGDATTTTKLRQVVTTFQNNSSAFIKAMENAPDNKAPFSVFSDYRDAYSTLNEFFNDFQKMNYSAADTANKDANNAISYANYVFYLSIIISVAIAVIFSQFLSKKITNSIKHVMDTAHALAKGKLNVSCVVDGKDEIAELSRALNTTIQNLNNTLSAINSSTQIVDTNSQTLLEANNNIQISASEVSDHTVQVVTAIEELTITSMNIADNTSESAQTSDTMAVLANKGIDSSNQTKDAVIKLVGNLNETANVVGLLKDESIRIESILDVIRNIAEQTNLLALNAAIEAARAGEQGRGFAVVADEVRTLAQRSQSSVNEIEAMLNQLSSACENAVKMMFDSTEIATSAEGKVVESNQMIEDILELIHQVNDQTQQIATAAEQQSAVATEISGNMHTVQELTQKSATICAETASCSDEMNQVSKQVLKQVQFFELG</sequence>
<dbReference type="CDD" id="cd06225">
    <property type="entry name" value="HAMP"/>
    <property type="match status" value="1"/>
</dbReference>